<protein>
    <recommendedName>
        <fullName evidence="4">AN1-type domain-containing protein</fullName>
    </recommendedName>
</protein>
<sequence>MSKATKNKSQSKEKSIDDDELIQKYIKENDTCSHDTCDKFIKVIRLNCQFCNKFFCTSHVLPEIHGCGQAARKSASASLTKKPVKEADKKLLEKKMANKLDKMMNQRKKKSK</sequence>
<name>A0AAN8P2J1_POLSC</name>
<accession>A0AAN8P2J1</accession>
<dbReference type="Pfam" id="PF01428">
    <property type="entry name" value="zf-AN1"/>
    <property type="match status" value="1"/>
</dbReference>
<evidence type="ECO:0000256" key="1">
    <source>
        <dbReference type="ARBA" id="ARBA00022723"/>
    </source>
</evidence>
<dbReference type="InterPro" id="IPR000058">
    <property type="entry name" value="Znf_AN1"/>
</dbReference>
<keyword evidence="3" id="KW-0862">Zinc</keyword>
<comment type="caution">
    <text evidence="5">The sequence shown here is derived from an EMBL/GenBank/DDBJ whole genome shotgun (WGS) entry which is preliminary data.</text>
</comment>
<dbReference type="SUPFAM" id="SSF118310">
    <property type="entry name" value="AN1-like Zinc finger"/>
    <property type="match status" value="1"/>
</dbReference>
<dbReference type="AlphaFoldDB" id="A0AAN8P2J1"/>
<dbReference type="Gene3D" id="4.10.1110.10">
    <property type="entry name" value="AN1-like Zinc finger"/>
    <property type="match status" value="1"/>
</dbReference>
<keyword evidence="2" id="KW-0863">Zinc-finger</keyword>
<evidence type="ECO:0000256" key="3">
    <source>
        <dbReference type="ARBA" id="ARBA00022833"/>
    </source>
</evidence>
<dbReference type="GO" id="GO:0008270">
    <property type="term" value="F:zinc ion binding"/>
    <property type="evidence" value="ECO:0007669"/>
    <property type="project" value="UniProtKB-KW"/>
</dbReference>
<feature type="domain" description="AN1-type" evidence="4">
    <location>
        <begin position="32"/>
        <end position="72"/>
    </location>
</feature>
<dbReference type="Proteomes" id="UP001372834">
    <property type="component" value="Unassembled WGS sequence"/>
</dbReference>
<reference evidence="5 6" key="1">
    <citation type="submission" date="2023-10" db="EMBL/GenBank/DDBJ databases">
        <title>Genomes of two closely related lineages of the louse Polyplax serrata with different host specificities.</title>
        <authorList>
            <person name="Martinu J."/>
            <person name="Tarabai H."/>
            <person name="Stefka J."/>
            <person name="Hypsa V."/>
        </authorList>
    </citation>
    <scope>NUCLEOTIDE SEQUENCE [LARGE SCALE GENOMIC DNA]</scope>
    <source>
        <strain evidence="5">HR10_N</strain>
    </source>
</reference>
<dbReference type="SMART" id="SM00154">
    <property type="entry name" value="ZnF_AN1"/>
    <property type="match status" value="1"/>
</dbReference>
<keyword evidence="1" id="KW-0479">Metal-binding</keyword>
<gene>
    <name evidence="5" type="ORF">RUM43_007912</name>
</gene>
<evidence type="ECO:0000313" key="5">
    <source>
        <dbReference type="EMBL" id="KAK6639639.1"/>
    </source>
</evidence>
<dbReference type="InterPro" id="IPR035896">
    <property type="entry name" value="AN1-like_Znf"/>
</dbReference>
<dbReference type="EMBL" id="JAWJWE010000003">
    <property type="protein sequence ID" value="KAK6639639.1"/>
    <property type="molecule type" value="Genomic_DNA"/>
</dbReference>
<evidence type="ECO:0000256" key="2">
    <source>
        <dbReference type="ARBA" id="ARBA00022771"/>
    </source>
</evidence>
<evidence type="ECO:0000259" key="4">
    <source>
        <dbReference type="SMART" id="SM00154"/>
    </source>
</evidence>
<proteinExistence type="predicted"/>
<evidence type="ECO:0000313" key="6">
    <source>
        <dbReference type="Proteomes" id="UP001372834"/>
    </source>
</evidence>
<organism evidence="5 6">
    <name type="scientific">Polyplax serrata</name>
    <name type="common">Common mouse louse</name>
    <dbReference type="NCBI Taxonomy" id="468196"/>
    <lineage>
        <taxon>Eukaryota</taxon>
        <taxon>Metazoa</taxon>
        <taxon>Ecdysozoa</taxon>
        <taxon>Arthropoda</taxon>
        <taxon>Hexapoda</taxon>
        <taxon>Insecta</taxon>
        <taxon>Pterygota</taxon>
        <taxon>Neoptera</taxon>
        <taxon>Paraneoptera</taxon>
        <taxon>Psocodea</taxon>
        <taxon>Troctomorpha</taxon>
        <taxon>Phthiraptera</taxon>
        <taxon>Anoplura</taxon>
        <taxon>Polyplacidae</taxon>
        <taxon>Polyplax</taxon>
    </lineage>
</organism>